<feature type="non-terminal residue" evidence="10">
    <location>
        <position position="254"/>
    </location>
</feature>
<keyword evidence="3" id="KW-1003">Cell membrane</keyword>
<dbReference type="Pfam" id="PF04039">
    <property type="entry name" value="MnhB"/>
    <property type="match status" value="1"/>
</dbReference>
<evidence type="ECO:0000313" key="10">
    <source>
        <dbReference type="EMBL" id="MFD0853982.1"/>
    </source>
</evidence>
<dbReference type="NCBIfam" id="NF009162">
    <property type="entry name" value="PRK12508.1"/>
    <property type="match status" value="1"/>
</dbReference>
<feature type="transmembrane region" description="Helical" evidence="7">
    <location>
        <begin position="112"/>
        <end position="130"/>
    </location>
</feature>
<feature type="domain" description="MrpA C-terminal/MbhE" evidence="9">
    <location>
        <begin position="27"/>
        <end position="84"/>
    </location>
</feature>
<accession>A0ABW3CK89</accession>
<feature type="domain" description="Na+/H+ antiporter MnhB subunit-related protein" evidence="8">
    <location>
        <begin position="105"/>
        <end position="227"/>
    </location>
</feature>
<keyword evidence="6 7" id="KW-0472">Membrane</keyword>
<dbReference type="InterPro" id="IPR046806">
    <property type="entry name" value="MrpA_C/MbhE"/>
</dbReference>
<gene>
    <name evidence="10" type="ORF">ACFQ07_17220</name>
</gene>
<evidence type="ECO:0000259" key="8">
    <source>
        <dbReference type="Pfam" id="PF04039"/>
    </source>
</evidence>
<organism evidence="10 11">
    <name type="scientific">Actinomadura adrarensis</name>
    <dbReference type="NCBI Taxonomy" id="1819600"/>
    <lineage>
        <taxon>Bacteria</taxon>
        <taxon>Bacillati</taxon>
        <taxon>Actinomycetota</taxon>
        <taxon>Actinomycetes</taxon>
        <taxon>Streptosporangiales</taxon>
        <taxon>Thermomonosporaceae</taxon>
        <taxon>Actinomadura</taxon>
    </lineage>
</organism>
<reference evidence="11" key="1">
    <citation type="journal article" date="2019" name="Int. J. Syst. Evol. Microbiol.">
        <title>The Global Catalogue of Microorganisms (GCM) 10K type strain sequencing project: providing services to taxonomists for standard genome sequencing and annotation.</title>
        <authorList>
            <consortium name="The Broad Institute Genomics Platform"/>
            <consortium name="The Broad Institute Genome Sequencing Center for Infectious Disease"/>
            <person name="Wu L."/>
            <person name="Ma J."/>
        </authorList>
    </citation>
    <scope>NUCLEOTIDE SEQUENCE [LARGE SCALE GENOMIC DNA]</scope>
    <source>
        <strain evidence="11">JCM 31696</strain>
    </source>
</reference>
<dbReference type="PANTHER" id="PTHR33932">
    <property type="entry name" value="NA(+)/H(+) ANTIPORTER SUBUNIT B"/>
    <property type="match status" value="1"/>
</dbReference>
<keyword evidence="11" id="KW-1185">Reference proteome</keyword>
<sequence>MAVLLGATLLYASQDLPPFADPGTPVQTHPVTETYLHDSQEDIGIPNTVTAVLASYRGYDTLGELIVVFTAGITVPLLLMRTRRRDKEERERREAAETVLSEYRVLRVTSKVMLPFILMLAFYVLFHGDYGPGGGFQAGVIFASGFVLYGLVFGIRGVERVVPWRALLTLLPVGVLLYAGLGVVNMALGGSFLDYGTLVPHHPEHGEHYGILIIETGVGITVAAVLIAVFYSFASRGSSRDGTASGDGAASRDG</sequence>
<dbReference type="PANTHER" id="PTHR33932:SF4">
    <property type="entry name" value="NA(+)_H(+) ANTIPORTER SUBUNIT B"/>
    <property type="match status" value="1"/>
</dbReference>
<dbReference type="InterPro" id="IPR007182">
    <property type="entry name" value="MnhB"/>
</dbReference>
<feature type="transmembrane region" description="Helical" evidence="7">
    <location>
        <begin position="208"/>
        <end position="231"/>
    </location>
</feature>
<protein>
    <submittedName>
        <fullName evidence="10">Na(+)/H(+) antiporter subunit B</fullName>
    </submittedName>
</protein>
<feature type="transmembrane region" description="Helical" evidence="7">
    <location>
        <begin position="167"/>
        <end position="188"/>
    </location>
</feature>
<evidence type="ECO:0000259" key="9">
    <source>
        <dbReference type="Pfam" id="PF20501"/>
    </source>
</evidence>
<dbReference type="EMBL" id="JBHTIR010002602">
    <property type="protein sequence ID" value="MFD0853982.1"/>
    <property type="molecule type" value="Genomic_DNA"/>
</dbReference>
<evidence type="ECO:0000256" key="6">
    <source>
        <dbReference type="ARBA" id="ARBA00023136"/>
    </source>
</evidence>
<comment type="similarity">
    <text evidence="2">Belongs to the CPA3 antiporters (TC 2.A.63) subunit B family.</text>
</comment>
<feature type="transmembrane region" description="Helical" evidence="7">
    <location>
        <begin position="62"/>
        <end position="80"/>
    </location>
</feature>
<keyword evidence="4 7" id="KW-0812">Transmembrane</keyword>
<evidence type="ECO:0000256" key="2">
    <source>
        <dbReference type="ARBA" id="ARBA00009425"/>
    </source>
</evidence>
<dbReference type="Pfam" id="PF20501">
    <property type="entry name" value="MbhE"/>
    <property type="match status" value="1"/>
</dbReference>
<dbReference type="InterPro" id="IPR050622">
    <property type="entry name" value="CPA3_antiporter_subunitB"/>
</dbReference>
<evidence type="ECO:0000256" key="5">
    <source>
        <dbReference type="ARBA" id="ARBA00022989"/>
    </source>
</evidence>
<evidence type="ECO:0000256" key="3">
    <source>
        <dbReference type="ARBA" id="ARBA00022475"/>
    </source>
</evidence>
<proteinExistence type="inferred from homology"/>
<keyword evidence="5 7" id="KW-1133">Transmembrane helix</keyword>
<evidence type="ECO:0000256" key="1">
    <source>
        <dbReference type="ARBA" id="ARBA00004651"/>
    </source>
</evidence>
<comment type="caution">
    <text evidence="10">The sequence shown here is derived from an EMBL/GenBank/DDBJ whole genome shotgun (WGS) entry which is preliminary data.</text>
</comment>
<evidence type="ECO:0000313" key="11">
    <source>
        <dbReference type="Proteomes" id="UP001597083"/>
    </source>
</evidence>
<feature type="transmembrane region" description="Helical" evidence="7">
    <location>
        <begin position="136"/>
        <end position="155"/>
    </location>
</feature>
<evidence type="ECO:0000256" key="7">
    <source>
        <dbReference type="SAM" id="Phobius"/>
    </source>
</evidence>
<name>A0ABW3CK89_9ACTN</name>
<dbReference type="Proteomes" id="UP001597083">
    <property type="component" value="Unassembled WGS sequence"/>
</dbReference>
<evidence type="ECO:0000256" key="4">
    <source>
        <dbReference type="ARBA" id="ARBA00022692"/>
    </source>
</evidence>
<comment type="subcellular location">
    <subcellularLocation>
        <location evidence="1">Cell membrane</location>
        <topology evidence="1">Multi-pass membrane protein</topology>
    </subcellularLocation>
</comment>